<sequence>MQVSVAQRSSAGWGSGLLGVLIFSGSLPATRVGVAGFDPFFLTSVRAVIAALLAMAFLSFLKQPLPKRHDILSLAVVALGVVVGFPLLSALALQQMSAAHSLVLSGLLPLSTAIFAVFRAGEKPKLLFWVCSGLGSLAVVIYALLHSSGGPTQGDLYMLVAVVVCGLAYAEGATLSKKLGGWQVISWALVLAFPVMLLVALVSWPVELPDIHSTAWIGLAYISVFSMLIGFVFWYRGLALGGVAAVSQLQLLQPFFGLMLAAVLLQEQISPAMIGATLFVVACVVGAKRNA</sequence>
<feature type="transmembrane region" description="Helical" evidence="6">
    <location>
        <begin position="269"/>
        <end position="287"/>
    </location>
</feature>
<dbReference type="SUPFAM" id="SSF103481">
    <property type="entry name" value="Multidrug resistance efflux transporter EmrE"/>
    <property type="match status" value="2"/>
</dbReference>
<proteinExistence type="inferred from homology"/>
<comment type="similarity">
    <text evidence="2">Belongs to the EamA transporter family.</text>
</comment>
<dbReference type="InterPro" id="IPR037185">
    <property type="entry name" value="EmrE-like"/>
</dbReference>
<evidence type="ECO:0000256" key="3">
    <source>
        <dbReference type="ARBA" id="ARBA00022692"/>
    </source>
</evidence>
<gene>
    <name evidence="8" type="ORF">PsAD2_04014</name>
</gene>
<dbReference type="OrthoDB" id="9784288at2"/>
<feature type="transmembrane region" description="Helical" evidence="6">
    <location>
        <begin position="40"/>
        <end position="60"/>
    </location>
</feature>
<dbReference type="Proteomes" id="UP000076577">
    <property type="component" value="Unassembled WGS sequence"/>
</dbReference>
<evidence type="ECO:0000259" key="7">
    <source>
        <dbReference type="Pfam" id="PF00892"/>
    </source>
</evidence>
<dbReference type="RefSeq" id="WP_068009991.1">
    <property type="nucleotide sequence ID" value="NZ_FOFM01000003.1"/>
</dbReference>
<feature type="domain" description="EamA" evidence="7">
    <location>
        <begin position="16"/>
        <end position="141"/>
    </location>
</feature>
<dbReference type="InterPro" id="IPR000620">
    <property type="entry name" value="EamA_dom"/>
</dbReference>
<dbReference type="EMBL" id="LMCB01000122">
    <property type="protein sequence ID" value="KZL09414.1"/>
    <property type="molecule type" value="Genomic_DNA"/>
</dbReference>
<evidence type="ECO:0000256" key="1">
    <source>
        <dbReference type="ARBA" id="ARBA00004141"/>
    </source>
</evidence>
<reference evidence="8 9" key="1">
    <citation type="journal article" date="2016" name="Front. Microbiol.">
        <title>Comparative Genomic Analysis Reveals a Diverse Repertoire of Genes Involved in Prokaryote-Eukaryote Interactions within the Pseudovibrio Genus.</title>
        <authorList>
            <person name="Romano S."/>
            <person name="Fernandez-Guerra A."/>
            <person name="Reen F.J."/>
            <person name="Glockner F.O."/>
            <person name="Crowley S.P."/>
            <person name="O'Sullivan O."/>
            <person name="Cotter P.D."/>
            <person name="Adams C."/>
            <person name="Dobson A.D."/>
            <person name="O'Gara F."/>
        </authorList>
    </citation>
    <scope>NUCLEOTIDE SEQUENCE [LARGE SCALE GENOMIC DNA]</scope>
    <source>
        <strain evidence="8 9">Ad2</strain>
    </source>
</reference>
<feature type="transmembrane region" description="Helical" evidence="6">
    <location>
        <begin position="156"/>
        <end position="172"/>
    </location>
</feature>
<organism evidence="8 9">
    <name type="scientific">Pseudovibrio axinellae</name>
    <dbReference type="NCBI Taxonomy" id="989403"/>
    <lineage>
        <taxon>Bacteria</taxon>
        <taxon>Pseudomonadati</taxon>
        <taxon>Pseudomonadota</taxon>
        <taxon>Alphaproteobacteria</taxon>
        <taxon>Hyphomicrobiales</taxon>
        <taxon>Stappiaceae</taxon>
        <taxon>Pseudovibrio</taxon>
    </lineage>
</organism>
<feature type="transmembrane region" description="Helical" evidence="6">
    <location>
        <begin position="72"/>
        <end position="93"/>
    </location>
</feature>
<dbReference type="GO" id="GO:0016020">
    <property type="term" value="C:membrane"/>
    <property type="evidence" value="ECO:0007669"/>
    <property type="project" value="UniProtKB-SubCell"/>
</dbReference>
<keyword evidence="5 6" id="KW-0472">Membrane</keyword>
<name>A0A165U143_9HYPH</name>
<feature type="domain" description="EamA" evidence="7">
    <location>
        <begin position="154"/>
        <end position="284"/>
    </location>
</feature>
<feature type="transmembrane region" description="Helical" evidence="6">
    <location>
        <begin position="216"/>
        <end position="235"/>
    </location>
</feature>
<keyword evidence="4 6" id="KW-1133">Transmembrane helix</keyword>
<keyword evidence="3 6" id="KW-0812">Transmembrane</keyword>
<feature type="transmembrane region" description="Helical" evidence="6">
    <location>
        <begin position="126"/>
        <end position="144"/>
    </location>
</feature>
<dbReference type="PANTHER" id="PTHR32322">
    <property type="entry name" value="INNER MEMBRANE TRANSPORTER"/>
    <property type="match status" value="1"/>
</dbReference>
<evidence type="ECO:0000313" key="9">
    <source>
        <dbReference type="Proteomes" id="UP000076577"/>
    </source>
</evidence>
<evidence type="ECO:0000256" key="5">
    <source>
        <dbReference type="ARBA" id="ARBA00023136"/>
    </source>
</evidence>
<accession>A0A165U143</accession>
<comment type="subcellular location">
    <subcellularLocation>
        <location evidence="1">Membrane</location>
        <topology evidence="1">Multi-pass membrane protein</topology>
    </subcellularLocation>
</comment>
<evidence type="ECO:0000256" key="2">
    <source>
        <dbReference type="ARBA" id="ARBA00007362"/>
    </source>
</evidence>
<dbReference type="AlphaFoldDB" id="A0A165U143"/>
<evidence type="ECO:0000313" key="8">
    <source>
        <dbReference type="EMBL" id="KZL09414.1"/>
    </source>
</evidence>
<evidence type="ECO:0000256" key="6">
    <source>
        <dbReference type="SAM" id="Phobius"/>
    </source>
</evidence>
<feature type="transmembrane region" description="Helical" evidence="6">
    <location>
        <begin position="184"/>
        <end position="204"/>
    </location>
</feature>
<comment type="caution">
    <text evidence="8">The sequence shown here is derived from an EMBL/GenBank/DDBJ whole genome shotgun (WGS) entry which is preliminary data.</text>
</comment>
<dbReference type="Pfam" id="PF00892">
    <property type="entry name" value="EamA"/>
    <property type="match status" value="2"/>
</dbReference>
<keyword evidence="9" id="KW-1185">Reference proteome</keyword>
<feature type="transmembrane region" description="Helical" evidence="6">
    <location>
        <begin position="242"/>
        <end position="263"/>
    </location>
</feature>
<protein>
    <submittedName>
        <fullName evidence="8">Putative DMT superfamily transporter inner membrane protein</fullName>
    </submittedName>
</protein>
<feature type="transmembrane region" description="Helical" evidence="6">
    <location>
        <begin position="12"/>
        <end position="34"/>
    </location>
</feature>
<dbReference type="PANTHER" id="PTHR32322:SF2">
    <property type="entry name" value="EAMA DOMAIN-CONTAINING PROTEIN"/>
    <property type="match status" value="1"/>
</dbReference>
<feature type="transmembrane region" description="Helical" evidence="6">
    <location>
        <begin position="99"/>
        <end position="119"/>
    </location>
</feature>
<dbReference type="InterPro" id="IPR050638">
    <property type="entry name" value="AA-Vitamin_Transporters"/>
</dbReference>
<dbReference type="PATRIC" id="fig|989403.3.peg.4387"/>
<evidence type="ECO:0000256" key="4">
    <source>
        <dbReference type="ARBA" id="ARBA00022989"/>
    </source>
</evidence>